<keyword evidence="4" id="KW-1185">Reference proteome</keyword>
<evidence type="ECO:0000256" key="1">
    <source>
        <dbReference type="ARBA" id="ARBA00022842"/>
    </source>
</evidence>
<evidence type="ECO:0000313" key="3">
    <source>
        <dbReference type="EMBL" id="MFK2874713.1"/>
    </source>
</evidence>
<gene>
    <name evidence="3" type="ORF">ISP13_14305</name>
</gene>
<accession>A0ABW8IYX2</accession>
<evidence type="ECO:0000259" key="2">
    <source>
        <dbReference type="Pfam" id="PF12804"/>
    </source>
</evidence>
<protein>
    <submittedName>
        <fullName evidence="3">Nucleotidyltransferase family protein</fullName>
    </submittedName>
</protein>
<organism evidence="3 4">
    <name type="scientific">Dyella lipolytica</name>
    <dbReference type="NCBI Taxonomy" id="1867835"/>
    <lineage>
        <taxon>Bacteria</taxon>
        <taxon>Pseudomonadati</taxon>
        <taxon>Pseudomonadota</taxon>
        <taxon>Gammaproteobacteria</taxon>
        <taxon>Lysobacterales</taxon>
        <taxon>Rhodanobacteraceae</taxon>
        <taxon>Dyella</taxon>
    </lineage>
</organism>
<dbReference type="PANTHER" id="PTHR43777">
    <property type="entry name" value="MOLYBDENUM COFACTOR CYTIDYLYLTRANSFERASE"/>
    <property type="match status" value="1"/>
</dbReference>
<feature type="domain" description="MobA-like NTP transferase" evidence="2">
    <location>
        <begin position="14"/>
        <end position="174"/>
    </location>
</feature>
<dbReference type="Pfam" id="PF12804">
    <property type="entry name" value="NTP_transf_3"/>
    <property type="match status" value="1"/>
</dbReference>
<sequence>MMPPDSNASSPVILLLAAGEGSRYGGIKQLADIEGEPMVRRVAKIALQRGVPVMVVVGAHADEVASTLDGLPLQIVRCEEWQLGMGHSISKGVSELIRYFPNASCVLLCLADQPLLRSSTIQALLDSHVRTPERLIATTYHGIQGPPALFPRDCFSALTSLSGSQGARLLLEREAERIEVIASDDLLDVDTEEDLKRVREQLASR</sequence>
<dbReference type="InterPro" id="IPR029044">
    <property type="entry name" value="Nucleotide-diphossugar_trans"/>
</dbReference>
<evidence type="ECO:0000313" key="4">
    <source>
        <dbReference type="Proteomes" id="UP001620405"/>
    </source>
</evidence>
<dbReference type="Gene3D" id="3.90.550.10">
    <property type="entry name" value="Spore Coat Polysaccharide Biosynthesis Protein SpsA, Chain A"/>
    <property type="match status" value="1"/>
</dbReference>
<dbReference type="CDD" id="cd04182">
    <property type="entry name" value="GT_2_like_f"/>
    <property type="match status" value="1"/>
</dbReference>
<keyword evidence="1" id="KW-0460">Magnesium</keyword>
<proteinExistence type="predicted"/>
<dbReference type="Proteomes" id="UP001620405">
    <property type="component" value="Unassembled WGS sequence"/>
</dbReference>
<comment type="caution">
    <text evidence="3">The sequence shown here is derived from an EMBL/GenBank/DDBJ whole genome shotgun (WGS) entry which is preliminary data.</text>
</comment>
<dbReference type="InterPro" id="IPR025877">
    <property type="entry name" value="MobA-like_NTP_Trfase"/>
</dbReference>
<dbReference type="PANTHER" id="PTHR43777:SF1">
    <property type="entry name" value="MOLYBDENUM COFACTOR CYTIDYLYLTRANSFERASE"/>
    <property type="match status" value="1"/>
</dbReference>
<dbReference type="RefSeq" id="WP_284396650.1">
    <property type="nucleotide sequence ID" value="NZ_BSNQ01000003.1"/>
</dbReference>
<name>A0ABW8IYX2_9GAMM</name>
<dbReference type="SUPFAM" id="SSF53448">
    <property type="entry name" value="Nucleotide-diphospho-sugar transferases"/>
    <property type="match status" value="1"/>
</dbReference>
<dbReference type="EMBL" id="JADIKG010000013">
    <property type="protein sequence ID" value="MFK2874713.1"/>
    <property type="molecule type" value="Genomic_DNA"/>
</dbReference>
<reference evidence="3 4" key="1">
    <citation type="submission" date="2020-10" db="EMBL/GenBank/DDBJ databases">
        <title>Phylogeny of dyella-like bacteria.</title>
        <authorList>
            <person name="Fu J."/>
        </authorList>
    </citation>
    <scope>NUCLEOTIDE SEQUENCE [LARGE SCALE GENOMIC DNA]</scope>
    <source>
        <strain evidence="3 4">DHOB07</strain>
    </source>
</reference>